<dbReference type="Proteomes" id="UP001601948">
    <property type="component" value="Unassembled WGS sequence"/>
</dbReference>
<sequence length="502" mass="55002">MATHSGGPWRNRHRFRPNLLLRQRHSIIRSQCTAGRPNRPSCRATAHTHRPGPPGRLQLREQLMARLVIGNWLNESELANVPSESIRHIGAQGQRMIWCAQPGDVLVLPIQPDEGFFAYATTLAGVDASSLQIVVPPAGKSGAVLTGDRFEDEDFLAELQRIVRDRGIDRAEPFYLDGYVNRLIERLGLEKSTPGFGFMNQGGNELLNSKVAFRAVATGTNLPIPAGLVTDSAEEAAEYLWELLRSGRSAIAKQDSGTSGRGNEILTATTDVNAIGALHHVVITDRAALADHVAARWSWYTSGLRRRAVFEEYEADSVPVWGEAAITEESVEIYGYGKIRLKPICDGVIIPIPAPDSETEACQDFLRHLQALAETMRAMGYRGLTNVDAILTPNGRVLFNEWNGRYGGSTHLFAIGERVVGSGYLDDRCLIEQRDCAFPAFDVAWRTLKDSGLAYDPAARTGVIIPVYGTKPDGTSGEACIVGESFAAAEQTERELMALFPH</sequence>
<reference evidence="4 5" key="1">
    <citation type="submission" date="2024-10" db="EMBL/GenBank/DDBJ databases">
        <title>The Natural Products Discovery Center: Release of the First 8490 Sequenced Strains for Exploring Actinobacteria Biosynthetic Diversity.</title>
        <authorList>
            <person name="Kalkreuter E."/>
            <person name="Kautsar S.A."/>
            <person name="Yang D."/>
            <person name="Bader C.D."/>
            <person name="Teijaro C.N."/>
            <person name="Fluegel L."/>
            <person name="Davis C.M."/>
            <person name="Simpson J.R."/>
            <person name="Lauterbach L."/>
            <person name="Steele A.D."/>
            <person name="Gui C."/>
            <person name="Meng S."/>
            <person name="Li G."/>
            <person name="Viehrig K."/>
            <person name="Ye F."/>
            <person name="Su P."/>
            <person name="Kiefer A.F."/>
            <person name="Nichols A."/>
            <person name="Cepeda A.J."/>
            <person name="Yan W."/>
            <person name="Fan B."/>
            <person name="Jiang Y."/>
            <person name="Adhikari A."/>
            <person name="Zheng C.-J."/>
            <person name="Schuster L."/>
            <person name="Cowan T.M."/>
            <person name="Smanski M.J."/>
            <person name="Chevrette M.G."/>
            <person name="De Carvalho L.P.S."/>
            <person name="Shen B."/>
        </authorList>
    </citation>
    <scope>NUCLEOTIDE SEQUENCE [LARGE SCALE GENOMIC DNA]</scope>
    <source>
        <strain evidence="4 5">NPDC003040</strain>
    </source>
</reference>
<evidence type="ECO:0000313" key="5">
    <source>
        <dbReference type="Proteomes" id="UP001601948"/>
    </source>
</evidence>
<accession>A0ABW6QMD1</accession>
<keyword evidence="1" id="KW-0067">ATP-binding</keyword>
<evidence type="ECO:0000313" key="4">
    <source>
        <dbReference type="EMBL" id="MFF3222374.1"/>
    </source>
</evidence>
<keyword evidence="4" id="KW-0436">Ligase</keyword>
<dbReference type="Gene3D" id="3.30.470.20">
    <property type="entry name" value="ATP-grasp fold, B domain"/>
    <property type="match status" value="1"/>
</dbReference>
<proteinExistence type="predicted"/>
<evidence type="ECO:0000256" key="2">
    <source>
        <dbReference type="SAM" id="MobiDB-lite"/>
    </source>
</evidence>
<evidence type="ECO:0000256" key="1">
    <source>
        <dbReference type="PROSITE-ProRule" id="PRU00409"/>
    </source>
</evidence>
<dbReference type="InterPro" id="IPR011761">
    <property type="entry name" value="ATP-grasp"/>
</dbReference>
<name>A0ABW6QMD1_9NOCA</name>
<dbReference type="SUPFAM" id="SSF56059">
    <property type="entry name" value="Glutathione synthetase ATP-binding domain-like"/>
    <property type="match status" value="1"/>
</dbReference>
<dbReference type="GO" id="GO:0016874">
    <property type="term" value="F:ligase activity"/>
    <property type="evidence" value="ECO:0007669"/>
    <property type="project" value="UniProtKB-KW"/>
</dbReference>
<evidence type="ECO:0000259" key="3">
    <source>
        <dbReference type="PROSITE" id="PS50975"/>
    </source>
</evidence>
<feature type="region of interest" description="Disordered" evidence="2">
    <location>
        <begin position="33"/>
        <end position="56"/>
    </location>
</feature>
<comment type="caution">
    <text evidence="4">The sequence shown here is derived from an EMBL/GenBank/DDBJ whole genome shotgun (WGS) entry which is preliminary data.</text>
</comment>
<organism evidence="4 5">
    <name type="scientific">Nocardia suismassiliense</name>
    <dbReference type="NCBI Taxonomy" id="2077092"/>
    <lineage>
        <taxon>Bacteria</taxon>
        <taxon>Bacillati</taxon>
        <taxon>Actinomycetota</taxon>
        <taxon>Actinomycetes</taxon>
        <taxon>Mycobacteriales</taxon>
        <taxon>Nocardiaceae</taxon>
        <taxon>Nocardia</taxon>
    </lineage>
</organism>
<dbReference type="InterPro" id="IPR041356">
    <property type="entry name" value="PGM1_C"/>
</dbReference>
<feature type="domain" description="ATP-grasp" evidence="3">
    <location>
        <begin position="214"/>
        <end position="433"/>
    </location>
</feature>
<dbReference type="Pfam" id="PF18105">
    <property type="entry name" value="PGM1_C"/>
    <property type="match status" value="1"/>
</dbReference>
<dbReference type="PROSITE" id="PS50975">
    <property type="entry name" value="ATP_GRASP"/>
    <property type="match status" value="1"/>
</dbReference>
<dbReference type="RefSeq" id="WP_387714280.1">
    <property type="nucleotide sequence ID" value="NZ_JBIAPI010000001.1"/>
</dbReference>
<dbReference type="InterPro" id="IPR040754">
    <property type="entry name" value="PreAtp-grasp"/>
</dbReference>
<protein>
    <submittedName>
        <fullName evidence="4">Peptide ligase PGM1-related protein</fullName>
    </submittedName>
</protein>
<dbReference type="Pfam" id="PF18604">
    <property type="entry name" value="PreAtp-grasp"/>
    <property type="match status" value="1"/>
</dbReference>
<keyword evidence="5" id="KW-1185">Reference proteome</keyword>
<keyword evidence="1" id="KW-0547">Nucleotide-binding</keyword>
<dbReference type="EMBL" id="JBIAPI010000001">
    <property type="protein sequence ID" value="MFF3222374.1"/>
    <property type="molecule type" value="Genomic_DNA"/>
</dbReference>
<gene>
    <name evidence="4" type="ORF">ACFYV7_06225</name>
</gene>